<dbReference type="PROSITE" id="PS00078">
    <property type="entry name" value="COX2"/>
    <property type="match status" value="1"/>
</dbReference>
<geneLocation type="mitochondrion" evidence="22"/>
<evidence type="ECO:0000259" key="20">
    <source>
        <dbReference type="PROSITE" id="PS50857"/>
    </source>
</evidence>
<keyword evidence="6 18" id="KW-0679">Respiratory chain</keyword>
<comment type="cofactor">
    <cofactor evidence="18">
        <name>Cu cation</name>
        <dbReference type="ChEBI" id="CHEBI:23378"/>
    </cofactor>
    <text evidence="18">Binds a copper A center.</text>
</comment>
<keyword evidence="8 18" id="KW-0479">Metal-binding</keyword>
<proteinExistence type="inferred from homology"/>
<keyword evidence="12 18" id="KW-0249">Electron transport</keyword>
<keyword evidence="11" id="KW-1278">Translocase</keyword>
<dbReference type="FunFam" id="2.60.40.420:FF:000001">
    <property type="entry name" value="Cytochrome c oxidase subunit 2"/>
    <property type="match status" value="1"/>
</dbReference>
<keyword evidence="13 19" id="KW-1133">Transmembrane helix</keyword>
<dbReference type="InterPro" id="IPR045187">
    <property type="entry name" value="CcO_II"/>
</dbReference>
<evidence type="ECO:0000313" key="22">
    <source>
        <dbReference type="EMBL" id="ALC75986.1"/>
    </source>
</evidence>
<evidence type="ECO:0000256" key="2">
    <source>
        <dbReference type="ARBA" id="ARBA00007866"/>
    </source>
</evidence>
<dbReference type="Pfam" id="PF00116">
    <property type="entry name" value="COX2"/>
    <property type="match status" value="1"/>
</dbReference>
<feature type="domain" description="Cytochrome oxidase subunit II copper A binding" evidence="20">
    <location>
        <begin position="92"/>
        <end position="219"/>
    </location>
</feature>
<comment type="catalytic activity">
    <reaction evidence="17">
        <text>4 Fe(II)-[cytochrome c] + O2 + 8 H(+)(in) = 4 Fe(III)-[cytochrome c] + 2 H2O + 4 H(+)(out)</text>
        <dbReference type="Rhea" id="RHEA:11436"/>
        <dbReference type="Rhea" id="RHEA-COMP:10350"/>
        <dbReference type="Rhea" id="RHEA-COMP:14399"/>
        <dbReference type="ChEBI" id="CHEBI:15377"/>
        <dbReference type="ChEBI" id="CHEBI:15378"/>
        <dbReference type="ChEBI" id="CHEBI:15379"/>
        <dbReference type="ChEBI" id="CHEBI:29033"/>
        <dbReference type="ChEBI" id="CHEBI:29034"/>
        <dbReference type="EC" id="7.1.1.9"/>
    </reaction>
    <physiologicalReaction direction="left-to-right" evidence="17">
        <dbReference type="Rhea" id="RHEA:11437"/>
    </physiologicalReaction>
</comment>
<evidence type="ECO:0000256" key="18">
    <source>
        <dbReference type="RuleBase" id="RU000457"/>
    </source>
</evidence>
<evidence type="ECO:0000259" key="21">
    <source>
        <dbReference type="PROSITE" id="PS50999"/>
    </source>
</evidence>
<dbReference type="PROSITE" id="PS50857">
    <property type="entry name" value="COX2_CUA"/>
    <property type="match status" value="1"/>
</dbReference>
<dbReference type="NCBIfam" id="TIGR02866">
    <property type="entry name" value="CoxB"/>
    <property type="match status" value="1"/>
</dbReference>
<dbReference type="PANTHER" id="PTHR22888:SF9">
    <property type="entry name" value="CYTOCHROME C OXIDASE SUBUNIT 2"/>
    <property type="match status" value="1"/>
</dbReference>
<organism evidence="22">
    <name type="scientific">Bemisia afer</name>
    <name type="common">Whitefly</name>
    <dbReference type="NCBI Taxonomy" id="166114"/>
    <lineage>
        <taxon>Eukaryota</taxon>
        <taxon>Metazoa</taxon>
        <taxon>Ecdysozoa</taxon>
        <taxon>Arthropoda</taxon>
        <taxon>Hexapoda</taxon>
        <taxon>Insecta</taxon>
        <taxon>Pterygota</taxon>
        <taxon>Neoptera</taxon>
        <taxon>Paraneoptera</taxon>
        <taxon>Hemiptera</taxon>
        <taxon>Sternorrhyncha</taxon>
        <taxon>Aleyrodoidea</taxon>
        <taxon>Aleyrodidae</taxon>
        <taxon>Aleyrodinae</taxon>
        <taxon>Bemisia</taxon>
    </lineage>
</organism>
<dbReference type="GO" id="GO:0004129">
    <property type="term" value="F:cytochrome-c oxidase activity"/>
    <property type="evidence" value="ECO:0007669"/>
    <property type="project" value="UniProtKB-EC"/>
</dbReference>
<dbReference type="SUPFAM" id="SSF81464">
    <property type="entry name" value="Cytochrome c oxidase subunit II-like, transmembrane region"/>
    <property type="match status" value="1"/>
</dbReference>
<dbReference type="InterPro" id="IPR008972">
    <property type="entry name" value="Cupredoxin"/>
</dbReference>
<dbReference type="GO" id="GO:0042773">
    <property type="term" value="P:ATP synthesis coupled electron transport"/>
    <property type="evidence" value="ECO:0007669"/>
    <property type="project" value="TreeGrafter"/>
</dbReference>
<dbReference type="Pfam" id="PF02790">
    <property type="entry name" value="COX2_TM"/>
    <property type="match status" value="1"/>
</dbReference>
<dbReference type="InterPro" id="IPR036257">
    <property type="entry name" value="Cyt_c_oxidase_su2_TM_sf"/>
</dbReference>
<comment type="subunit">
    <text evidence="3">Component of the cytochrome c oxidase (complex IV, CIV), a multisubunit enzyme composed of a catalytic core of 3 subunits and several supernumerary subunits. The complex exists as a monomer or a dimer and forms supercomplexes (SCs) in the inner mitochondrial membrane with ubiquinol-cytochrome c oxidoreductase (cytochrome b-c1 complex, complex III, CIII).</text>
</comment>
<dbReference type="CDD" id="cd13912">
    <property type="entry name" value="CcO_II_C"/>
    <property type="match status" value="1"/>
</dbReference>
<evidence type="ECO:0000256" key="9">
    <source>
        <dbReference type="ARBA" id="ARBA00022792"/>
    </source>
</evidence>
<dbReference type="GO" id="GO:0005507">
    <property type="term" value="F:copper ion binding"/>
    <property type="evidence" value="ECO:0007669"/>
    <property type="project" value="InterPro"/>
</dbReference>
<comment type="similarity">
    <text evidence="2 18">Belongs to the cytochrome c oxidase subunit 2 family.</text>
</comment>
<feature type="domain" description="Cytochrome oxidase subunit II transmembrane region profile" evidence="21">
    <location>
        <begin position="1"/>
        <end position="91"/>
    </location>
</feature>
<reference evidence="22" key="1">
    <citation type="journal article" date="2015" name="Mitochondrial DNA">
        <title>A complete mitochondrial DNA genome derived from a Chinese population of the Bemisia afer species complex (Hemiptera: Aleyrodidae).</title>
        <authorList>
            <person name="Wang H.L."/>
            <person name="Zhang Z."/>
            <person name="Bing X.L."/>
            <person name="Liu Y.Q."/>
            <person name="Liu S.S."/>
            <person name="Wang X.W."/>
        </authorList>
    </citation>
    <scope>NUCLEOTIDE SEQUENCE</scope>
</reference>
<keyword evidence="7 18" id="KW-0812">Transmembrane</keyword>
<dbReference type="InterPro" id="IPR014222">
    <property type="entry name" value="Cyt_c_oxidase_su2"/>
</dbReference>
<evidence type="ECO:0000256" key="16">
    <source>
        <dbReference type="ARBA" id="ARBA00023136"/>
    </source>
</evidence>
<evidence type="ECO:0000256" key="15">
    <source>
        <dbReference type="ARBA" id="ARBA00023128"/>
    </source>
</evidence>
<dbReference type="InterPro" id="IPR002429">
    <property type="entry name" value="CcO_II-like_C"/>
</dbReference>
<evidence type="ECO:0000256" key="1">
    <source>
        <dbReference type="ARBA" id="ARBA00004448"/>
    </source>
</evidence>
<evidence type="ECO:0000256" key="12">
    <source>
        <dbReference type="ARBA" id="ARBA00022982"/>
    </source>
</evidence>
<evidence type="ECO:0000256" key="11">
    <source>
        <dbReference type="ARBA" id="ARBA00022967"/>
    </source>
</evidence>
<evidence type="ECO:0000256" key="8">
    <source>
        <dbReference type="ARBA" id="ARBA00022723"/>
    </source>
</evidence>
<keyword evidence="15 18" id="KW-0496">Mitochondrion</keyword>
<name>A0A0U2GSI4_BEMAF</name>
<evidence type="ECO:0000256" key="17">
    <source>
        <dbReference type="ARBA" id="ARBA00049512"/>
    </source>
</evidence>
<comment type="subcellular location">
    <subcellularLocation>
        <location evidence="1 18">Mitochondrion inner membrane</location>
        <topology evidence="1 18">Multi-pass membrane protein</topology>
    </subcellularLocation>
</comment>
<dbReference type="PROSITE" id="PS50999">
    <property type="entry name" value="COX2_TM"/>
    <property type="match status" value="1"/>
</dbReference>
<evidence type="ECO:0000256" key="5">
    <source>
        <dbReference type="ARBA" id="ARBA00022448"/>
    </source>
</evidence>
<comment type="function">
    <text evidence="18">Component of the cytochrome c oxidase, the last enzyme in the mitochondrial electron transport chain which drives oxidative phosphorylation. The respiratory chain contains 3 multisubunit complexes succinate dehydrogenase (complex II, CII), ubiquinol-cytochrome c oxidoreductase (cytochrome b-c1 complex, complex III, CIII) and cytochrome c oxidase (complex IV, CIV), that cooperate to transfer electrons derived from NADH and succinate to molecular oxygen, creating an electrochemical gradient over the inner membrane that drives transmembrane transport and the ATP synthase. Cytochrome c oxidase is the component of the respiratory chain that catalyzes the reduction of oxygen to water. Electrons originating from reduced cytochrome c in the intermembrane space (IMS) are transferred via the dinuclear copper A center (CU(A)) of subunit 2 and heme A of subunit 1 to the active site in subunit 1, a binuclear center (BNC) formed by heme A3 and copper B (CU(B)). The BNC reduces molecular oxygen to 2 water molecules using 4 electrons from cytochrome c in the IMS and 4 protons from the mitochondrial matrix.</text>
</comment>
<evidence type="ECO:0000256" key="13">
    <source>
        <dbReference type="ARBA" id="ARBA00022989"/>
    </source>
</evidence>
<keyword evidence="16 18" id="KW-0472">Membrane</keyword>
<evidence type="ECO:0000256" key="3">
    <source>
        <dbReference type="ARBA" id="ARBA00011164"/>
    </source>
</evidence>
<dbReference type="Gene3D" id="1.10.287.90">
    <property type="match status" value="1"/>
</dbReference>
<evidence type="ECO:0000256" key="10">
    <source>
        <dbReference type="ARBA" id="ARBA00022842"/>
    </source>
</evidence>
<sequence length="222" mass="25871">MNMWLTLSFQDSASFIMEQMTFFYDFSFLIILMILLFVVYVMISLIFECFTNRFVLDNQVVESIWTVLPLVILVFLALPSIRILYLMDEMKNPMISCKVLGHQWFWSYEYSDFDSFEFDSYMIHNYMRLLETDNCFVIPLGLKIRLLVSSVDVLHSWTVPAFGVKVDSIPGRLNQLNFTTNRLGVYFGQCSEICGINHSFMPIMVEVVPGKLFGVWLVNSAM</sequence>
<feature type="transmembrane region" description="Helical" evidence="19">
    <location>
        <begin position="21"/>
        <end position="43"/>
    </location>
</feature>
<evidence type="ECO:0000256" key="4">
    <source>
        <dbReference type="ARBA" id="ARBA00015946"/>
    </source>
</evidence>
<evidence type="ECO:0000256" key="14">
    <source>
        <dbReference type="ARBA" id="ARBA00023008"/>
    </source>
</evidence>
<dbReference type="Gene3D" id="2.60.40.420">
    <property type="entry name" value="Cupredoxins - blue copper proteins"/>
    <property type="match status" value="1"/>
</dbReference>
<feature type="transmembrane region" description="Helical" evidence="19">
    <location>
        <begin position="63"/>
        <end position="85"/>
    </location>
</feature>
<dbReference type="SUPFAM" id="SSF49503">
    <property type="entry name" value="Cupredoxins"/>
    <property type="match status" value="1"/>
</dbReference>
<dbReference type="GO" id="GO:0005743">
    <property type="term" value="C:mitochondrial inner membrane"/>
    <property type="evidence" value="ECO:0007669"/>
    <property type="project" value="UniProtKB-SubCell"/>
</dbReference>
<keyword evidence="14 18" id="KW-0186">Copper</keyword>
<dbReference type="GO" id="GO:0016491">
    <property type="term" value="F:oxidoreductase activity"/>
    <property type="evidence" value="ECO:0007669"/>
    <property type="project" value="InterPro"/>
</dbReference>
<dbReference type="PRINTS" id="PR01166">
    <property type="entry name" value="CYCOXIDASEII"/>
</dbReference>
<keyword evidence="5 18" id="KW-0813">Transport</keyword>
<dbReference type="InterPro" id="IPR011759">
    <property type="entry name" value="Cyt_c_oxidase_su2_TM_dom"/>
</dbReference>
<evidence type="ECO:0000256" key="19">
    <source>
        <dbReference type="SAM" id="Phobius"/>
    </source>
</evidence>
<dbReference type="AlphaFoldDB" id="A0A0U2GSI4"/>
<accession>A0A0U2GSI4</accession>
<dbReference type="InterPro" id="IPR001505">
    <property type="entry name" value="Copper_CuA"/>
</dbReference>
<dbReference type="InterPro" id="IPR034210">
    <property type="entry name" value="CcO_II_C"/>
</dbReference>
<evidence type="ECO:0000256" key="7">
    <source>
        <dbReference type="ARBA" id="ARBA00022692"/>
    </source>
</evidence>
<protein>
    <recommendedName>
        <fullName evidence="4 18">Cytochrome c oxidase subunit 2</fullName>
    </recommendedName>
</protein>
<keyword evidence="10" id="KW-0460">Magnesium</keyword>
<dbReference type="PANTHER" id="PTHR22888">
    <property type="entry name" value="CYTOCHROME C OXIDASE, SUBUNIT II"/>
    <property type="match status" value="1"/>
</dbReference>
<dbReference type="EMBL" id="KR819174">
    <property type="protein sequence ID" value="ALC75986.1"/>
    <property type="molecule type" value="Genomic_DNA"/>
</dbReference>
<evidence type="ECO:0000256" key="6">
    <source>
        <dbReference type="ARBA" id="ARBA00022660"/>
    </source>
</evidence>
<gene>
    <name evidence="22" type="primary">COX2</name>
</gene>
<keyword evidence="9 18" id="KW-0999">Mitochondrion inner membrane</keyword>